<dbReference type="InterPro" id="IPR008979">
    <property type="entry name" value="Galactose-bd-like_sf"/>
</dbReference>
<sequence>MLSPNIRAILIALLLSICPVSSLPKNHTNDQVNAAIDTGTFQKPAANFRPRFRYWIPDASINLTRMALDIADAAAVGAGGVEVLGYYLYDSSPGDFTPTDWTVYGWGTPAWKDLFDVAVKAHQDNGLIMDFAMGPNQGQGVPADPDDDGLMWDLFAYNASIPLGGSYKGQIPGWGTSGSLQAVVTGLVTKSENVSSNVSAPSLPNAQTANRIQITLAADSLTDLTSKVGANGALNITFPTNETGLEHRVFAFYLYLLVNGTKEALMQVGNYAWEDSIEIDPVVFWTQNLPERFRDARDYDITKWLPILFHQNTRVSWGSPTEPATWYITDEIDSGNSHIADFRTTLTELYGEYLTTLANWANDYLNVQFSAQVSYNLAMDMQSNIAKVNGPECESLGFNHNIDAYRQYTGPANIAGKRIISTECGANSGEVYEQTLPELLWDVKRSIAGSVNNFIFHGYPFSGDVRPRSVFNSLSLGPLTLYQYGNTTWPSYTTFPYLFSEMHGRHQPAWEFYSDMMGYTSRLMYIFQSGVPRMDLAFYQKFTTYPNVVRNYQPTDLEEADVLTYVQGWAYEYINPENMDGSNVFVQNRVLAPDRQAFKAMVIRANDSMTVSGVEKIVEYANAGLPIIISGGLPSYLASYNSSGSLYVKQALQSIISLSNVQMVPYQELAPVVSKLGITPLTKVNANRTWYTYWRHDVANKKDYVFIYNDAAAAPIGGGYSEGTVEFQSRGVPYFYDAWTGNQIKVLNYTQAGDTTIIFFRLAGNQTSIVAFHNDEKRENNWVTSASPNILAFSSDSSGISAHVGPSSFQSTCKTSDEHTYQVSQFDATALTLINWNLIVEHWDPPTNLSAIDDTIAVKSNTTHHLPKLVSWQQISGLQNVSGRGYYSTTFTWLANNVANVSGAIIDFGAIVHSIRVSINGHVLPPLDVTWARADISNYLVQGNNTVEAVVATTLINRLRPMWAELETSAIKVEGPAPKAQDYGLLFDVTVTPYKSIRLS</sequence>
<feature type="chain" id="PRO_5034057848" description="Secreted protein" evidence="1">
    <location>
        <begin position="23"/>
        <end position="1000"/>
    </location>
</feature>
<dbReference type="Proteomes" id="UP000250140">
    <property type="component" value="Unassembled WGS sequence"/>
</dbReference>
<organism evidence="2 3">
    <name type="scientific">Glonium stellatum</name>
    <dbReference type="NCBI Taxonomy" id="574774"/>
    <lineage>
        <taxon>Eukaryota</taxon>
        <taxon>Fungi</taxon>
        <taxon>Dikarya</taxon>
        <taxon>Ascomycota</taxon>
        <taxon>Pezizomycotina</taxon>
        <taxon>Dothideomycetes</taxon>
        <taxon>Pleosporomycetidae</taxon>
        <taxon>Gloniales</taxon>
        <taxon>Gloniaceae</taxon>
        <taxon>Glonium</taxon>
    </lineage>
</organism>
<dbReference type="PANTHER" id="PTHR36848">
    <property type="entry name" value="DNA-BINDING PROTEIN (PUTATIVE SECRETED PROTEIN)-RELATED"/>
    <property type="match status" value="1"/>
</dbReference>
<dbReference type="AlphaFoldDB" id="A0A8E2EZF5"/>
<evidence type="ECO:0008006" key="4">
    <source>
        <dbReference type="Google" id="ProtNLM"/>
    </source>
</evidence>
<dbReference type="PANTHER" id="PTHR36848:SF2">
    <property type="entry name" value="SECRETED PROTEIN"/>
    <property type="match status" value="1"/>
</dbReference>
<dbReference type="EMBL" id="KV749790">
    <property type="protein sequence ID" value="OCL07765.1"/>
    <property type="molecule type" value="Genomic_DNA"/>
</dbReference>
<proteinExistence type="predicted"/>
<evidence type="ECO:0000256" key="1">
    <source>
        <dbReference type="SAM" id="SignalP"/>
    </source>
</evidence>
<dbReference type="Pfam" id="PF17132">
    <property type="entry name" value="Glyco_hydro_106"/>
    <property type="match status" value="1"/>
</dbReference>
<dbReference type="InterPro" id="IPR053161">
    <property type="entry name" value="Ulvan_degrading_GH"/>
</dbReference>
<dbReference type="SUPFAM" id="SSF49785">
    <property type="entry name" value="Galactose-binding domain-like"/>
    <property type="match status" value="1"/>
</dbReference>
<name>A0A8E2EZF5_9PEZI</name>
<evidence type="ECO:0000313" key="2">
    <source>
        <dbReference type="EMBL" id="OCL07765.1"/>
    </source>
</evidence>
<evidence type="ECO:0000313" key="3">
    <source>
        <dbReference type="Proteomes" id="UP000250140"/>
    </source>
</evidence>
<reference evidence="2 3" key="1">
    <citation type="journal article" date="2016" name="Nat. Commun.">
        <title>Ectomycorrhizal ecology is imprinted in the genome of the dominant symbiotic fungus Cenococcum geophilum.</title>
        <authorList>
            <consortium name="DOE Joint Genome Institute"/>
            <person name="Peter M."/>
            <person name="Kohler A."/>
            <person name="Ohm R.A."/>
            <person name="Kuo A."/>
            <person name="Krutzmann J."/>
            <person name="Morin E."/>
            <person name="Arend M."/>
            <person name="Barry K.W."/>
            <person name="Binder M."/>
            <person name="Choi C."/>
            <person name="Clum A."/>
            <person name="Copeland A."/>
            <person name="Grisel N."/>
            <person name="Haridas S."/>
            <person name="Kipfer T."/>
            <person name="LaButti K."/>
            <person name="Lindquist E."/>
            <person name="Lipzen A."/>
            <person name="Maire R."/>
            <person name="Meier B."/>
            <person name="Mihaltcheva S."/>
            <person name="Molinier V."/>
            <person name="Murat C."/>
            <person name="Poggeler S."/>
            <person name="Quandt C.A."/>
            <person name="Sperisen C."/>
            <person name="Tritt A."/>
            <person name="Tisserant E."/>
            <person name="Crous P.W."/>
            <person name="Henrissat B."/>
            <person name="Nehls U."/>
            <person name="Egli S."/>
            <person name="Spatafora J.W."/>
            <person name="Grigoriev I.V."/>
            <person name="Martin F.M."/>
        </authorList>
    </citation>
    <scope>NUCLEOTIDE SEQUENCE [LARGE SCALE GENOMIC DNA]</scope>
    <source>
        <strain evidence="2 3">CBS 207.34</strain>
    </source>
</reference>
<feature type="signal peptide" evidence="1">
    <location>
        <begin position="1"/>
        <end position="22"/>
    </location>
</feature>
<keyword evidence="1" id="KW-0732">Signal</keyword>
<gene>
    <name evidence="2" type="ORF">AOQ84DRAFT_408338</name>
</gene>
<dbReference type="OrthoDB" id="2588159at2759"/>
<protein>
    <recommendedName>
        <fullName evidence="4">Secreted protein</fullName>
    </recommendedName>
</protein>
<accession>A0A8E2EZF5</accession>
<keyword evidence="3" id="KW-1185">Reference proteome</keyword>